<dbReference type="InterPro" id="IPR002347">
    <property type="entry name" value="SDR_fam"/>
</dbReference>
<dbReference type="PANTHER" id="PTHR48107">
    <property type="entry name" value="NADPH-DEPENDENT ALDEHYDE REDUCTASE-LIKE PROTEIN, CHLOROPLASTIC-RELATED"/>
    <property type="match status" value="1"/>
</dbReference>
<sequence length="269" mass="28948">MERETGSTVSPRPRAPEAEERPLALITGVGRTVGIGAGIARELARQGWDLALSYWRPYDARMPWGVQTHDAERLAQELRDGGAAVTAIEADLADPAVPARLLAQIRAERPVRALVLSHAESVDSSLMDTSLDSFDRHFVVNARASWLLIRAFAEQFPDEWHGLGRIVALTSDHTVGNMPYGASKGALDRIVMAAARELAEQGIAANVINPGPVDTGWMDDETRESLTARQPWGRLGTPRDVAGVVAFLLSAPGGWINGQLIKADGGFSA</sequence>
<feature type="region of interest" description="Disordered" evidence="3">
    <location>
        <begin position="1"/>
        <end position="21"/>
    </location>
</feature>
<gene>
    <name evidence="4" type="ORF">AB5L97_00110</name>
</gene>
<proteinExistence type="inferred from homology"/>
<evidence type="ECO:0000256" key="2">
    <source>
        <dbReference type="ARBA" id="ARBA00023002"/>
    </source>
</evidence>
<dbReference type="PRINTS" id="PR00081">
    <property type="entry name" value="GDHRDH"/>
</dbReference>
<organism evidence="4">
    <name type="scientific">Sinomonas puerhi</name>
    <dbReference type="NCBI Taxonomy" id="3238584"/>
    <lineage>
        <taxon>Bacteria</taxon>
        <taxon>Bacillati</taxon>
        <taxon>Actinomycetota</taxon>
        <taxon>Actinomycetes</taxon>
        <taxon>Micrococcales</taxon>
        <taxon>Micrococcaceae</taxon>
        <taxon>Sinomonas</taxon>
    </lineage>
</organism>
<dbReference type="Pfam" id="PF13561">
    <property type="entry name" value="adh_short_C2"/>
    <property type="match status" value="1"/>
</dbReference>
<name>A0AB39L3A9_9MICC</name>
<evidence type="ECO:0000256" key="1">
    <source>
        <dbReference type="ARBA" id="ARBA00006484"/>
    </source>
</evidence>
<dbReference type="KEGG" id="spue:AB5L97_00110"/>
<feature type="compositionally biased region" description="Polar residues" evidence="3">
    <location>
        <begin position="1"/>
        <end position="10"/>
    </location>
</feature>
<accession>A0AB39L3A9</accession>
<dbReference type="PROSITE" id="PS00061">
    <property type="entry name" value="ADH_SHORT"/>
    <property type="match status" value="1"/>
</dbReference>
<evidence type="ECO:0000313" key="4">
    <source>
        <dbReference type="EMBL" id="XDP45469.1"/>
    </source>
</evidence>
<dbReference type="InterPro" id="IPR020904">
    <property type="entry name" value="Sc_DH/Rdtase_CS"/>
</dbReference>
<dbReference type="PANTHER" id="PTHR48107:SF7">
    <property type="entry name" value="RE15974P"/>
    <property type="match status" value="1"/>
</dbReference>
<dbReference type="AlphaFoldDB" id="A0AB39L3A9"/>
<dbReference type="RefSeq" id="WP_369045992.1">
    <property type="nucleotide sequence ID" value="NZ_CP163302.1"/>
</dbReference>
<dbReference type="Gene3D" id="3.40.50.720">
    <property type="entry name" value="NAD(P)-binding Rossmann-like Domain"/>
    <property type="match status" value="1"/>
</dbReference>
<dbReference type="InterPro" id="IPR036291">
    <property type="entry name" value="NAD(P)-bd_dom_sf"/>
</dbReference>
<comment type="similarity">
    <text evidence="1">Belongs to the short-chain dehydrogenases/reductases (SDR) family.</text>
</comment>
<dbReference type="CDD" id="cd05233">
    <property type="entry name" value="SDR_c"/>
    <property type="match status" value="1"/>
</dbReference>
<dbReference type="SUPFAM" id="SSF51735">
    <property type="entry name" value="NAD(P)-binding Rossmann-fold domains"/>
    <property type="match status" value="1"/>
</dbReference>
<dbReference type="EMBL" id="CP163302">
    <property type="protein sequence ID" value="XDP45469.1"/>
    <property type="molecule type" value="Genomic_DNA"/>
</dbReference>
<keyword evidence="2" id="KW-0560">Oxidoreductase</keyword>
<protein>
    <submittedName>
        <fullName evidence="4">SDR family oxidoreductase</fullName>
    </submittedName>
</protein>
<dbReference type="GO" id="GO:0016614">
    <property type="term" value="F:oxidoreductase activity, acting on CH-OH group of donors"/>
    <property type="evidence" value="ECO:0007669"/>
    <property type="project" value="UniProtKB-ARBA"/>
</dbReference>
<reference evidence="4" key="1">
    <citation type="submission" date="2024-07" db="EMBL/GenBank/DDBJ databases">
        <authorList>
            <person name="fu j."/>
        </authorList>
    </citation>
    <scope>NUCLEOTIDE SEQUENCE</scope>
    <source>
        <strain evidence="4">P10A9</strain>
    </source>
</reference>
<evidence type="ECO:0000256" key="3">
    <source>
        <dbReference type="SAM" id="MobiDB-lite"/>
    </source>
</evidence>